<dbReference type="RefSeq" id="XP_001418536.1">
    <property type="nucleotide sequence ID" value="XM_001418499.1"/>
</dbReference>
<dbReference type="KEGG" id="olu:OSTLU_87597"/>
<sequence length="371" mass="41510">MTKRTRARDDEDDGTRDGATARTRRGGKLRVLEMYCGVGVMHAALRRARGDEAEVCGAYDVNPNACDAYAMNYGTRPSQKSLVSVAMETLVKTKAEAWAMSPPCQPFTRAGLKLDVDDGRAESFMRLVDEMVKMDASARPKYVFVENVVGFETSRMRDALRDALSASAFHAQEFILTPTMFGVPYSRPRYFMLARSTRAFEDGVDEIRRSPPPSKLSHRREWIPDFDDVRDADVVVAPLSRFLDRATDDIWRANAVKQDDVDRAKGSIDIVTAEDTTCNCFTKSYYKYVKGTGSVVANQSVDKATWDGRMGDGASDVRLRYFTVDEVARLHSLPNDFAWPSNLTTRQKYTLLGNSMSVACVAPLLDYLFAD</sequence>
<feature type="active site" evidence="4">
    <location>
        <position position="104"/>
    </location>
</feature>
<evidence type="ECO:0000313" key="7">
    <source>
        <dbReference type="Proteomes" id="UP000001568"/>
    </source>
</evidence>
<dbReference type="AlphaFoldDB" id="A4RZ97"/>
<dbReference type="InterPro" id="IPR001525">
    <property type="entry name" value="C5_MeTfrase"/>
</dbReference>
<dbReference type="Gene3D" id="3.40.50.150">
    <property type="entry name" value="Vaccinia Virus protein VP39"/>
    <property type="match status" value="1"/>
</dbReference>
<feature type="region of interest" description="Disordered" evidence="5">
    <location>
        <begin position="1"/>
        <end position="22"/>
    </location>
</feature>
<dbReference type="Gramene" id="ABO96829">
    <property type="protein sequence ID" value="ABO96829"/>
    <property type="gene ID" value="OSTLU_87597"/>
</dbReference>
<dbReference type="GeneID" id="5002429"/>
<dbReference type="GO" id="GO:0032259">
    <property type="term" value="P:methylation"/>
    <property type="evidence" value="ECO:0007669"/>
    <property type="project" value="UniProtKB-KW"/>
</dbReference>
<evidence type="ECO:0000256" key="3">
    <source>
        <dbReference type="ARBA" id="ARBA00022691"/>
    </source>
</evidence>
<dbReference type="InterPro" id="IPR029063">
    <property type="entry name" value="SAM-dependent_MTases_sf"/>
</dbReference>
<dbReference type="SUPFAM" id="SSF53335">
    <property type="entry name" value="S-adenosyl-L-methionine-dependent methyltransferases"/>
    <property type="match status" value="1"/>
</dbReference>
<dbReference type="OMA" id="NSLNCWV"/>
<gene>
    <name evidence="6" type="primary">DMT3501</name>
    <name evidence="6" type="ORF">OSTLU_87597</name>
</gene>
<evidence type="ECO:0000256" key="5">
    <source>
        <dbReference type="SAM" id="MobiDB-lite"/>
    </source>
</evidence>
<dbReference type="Proteomes" id="UP000001568">
    <property type="component" value="Chromosome 6"/>
</dbReference>
<dbReference type="Gene3D" id="3.90.120.10">
    <property type="entry name" value="DNA Methylase, subunit A, domain 2"/>
    <property type="match status" value="1"/>
</dbReference>
<keyword evidence="3 4" id="KW-0949">S-adenosyl-L-methionine</keyword>
<proteinExistence type="inferred from homology"/>
<dbReference type="OrthoDB" id="414133at2759"/>
<dbReference type="InterPro" id="IPR050750">
    <property type="entry name" value="C5-MTase"/>
</dbReference>
<name>A4RZ97_OSTLU</name>
<dbReference type="GO" id="GO:0008168">
    <property type="term" value="F:methyltransferase activity"/>
    <property type="evidence" value="ECO:0007669"/>
    <property type="project" value="UniProtKB-KW"/>
</dbReference>
<evidence type="ECO:0000256" key="1">
    <source>
        <dbReference type="ARBA" id="ARBA00022603"/>
    </source>
</evidence>
<dbReference type="PANTHER" id="PTHR46098:SF1">
    <property type="entry name" value="TRNA (CYTOSINE(38)-C(5))-METHYLTRANSFERASE"/>
    <property type="match status" value="1"/>
</dbReference>
<reference evidence="6 7" key="1">
    <citation type="journal article" date="2007" name="Proc. Natl. Acad. Sci. U.S.A.">
        <title>The tiny eukaryote Ostreococcus provides genomic insights into the paradox of plankton speciation.</title>
        <authorList>
            <person name="Palenik B."/>
            <person name="Grimwood J."/>
            <person name="Aerts A."/>
            <person name="Rouze P."/>
            <person name="Salamov A."/>
            <person name="Putnam N."/>
            <person name="Dupont C."/>
            <person name="Jorgensen R."/>
            <person name="Derelle E."/>
            <person name="Rombauts S."/>
            <person name="Zhou K."/>
            <person name="Otillar R."/>
            <person name="Merchant S.S."/>
            <person name="Podell S."/>
            <person name="Gaasterland T."/>
            <person name="Napoli C."/>
            <person name="Gendler K."/>
            <person name="Manuell A."/>
            <person name="Tai V."/>
            <person name="Vallon O."/>
            <person name="Piganeau G."/>
            <person name="Jancek S."/>
            <person name="Heijde M."/>
            <person name="Jabbari K."/>
            <person name="Bowler C."/>
            <person name="Lohr M."/>
            <person name="Robbens S."/>
            <person name="Werner G."/>
            <person name="Dubchak I."/>
            <person name="Pazour G.J."/>
            <person name="Ren Q."/>
            <person name="Paulsen I."/>
            <person name="Delwiche C."/>
            <person name="Schmutz J."/>
            <person name="Rokhsar D."/>
            <person name="Van de Peer Y."/>
            <person name="Moreau H."/>
            <person name="Grigoriev I.V."/>
        </authorList>
    </citation>
    <scope>NUCLEOTIDE SEQUENCE [LARGE SCALE GENOMIC DNA]</scope>
    <source>
        <strain evidence="6 7">CCE9901</strain>
    </source>
</reference>
<dbReference type="PANTHER" id="PTHR46098">
    <property type="entry name" value="TRNA (CYTOSINE(38)-C(5))-METHYLTRANSFERASE"/>
    <property type="match status" value="1"/>
</dbReference>
<dbReference type="eggNOG" id="KOG0919">
    <property type="taxonomic scope" value="Eukaryota"/>
</dbReference>
<dbReference type="GO" id="GO:0005634">
    <property type="term" value="C:nucleus"/>
    <property type="evidence" value="ECO:0007669"/>
    <property type="project" value="TreeGrafter"/>
</dbReference>
<evidence type="ECO:0000256" key="2">
    <source>
        <dbReference type="ARBA" id="ARBA00022679"/>
    </source>
</evidence>
<keyword evidence="1 4" id="KW-0489">Methyltransferase</keyword>
<comment type="similarity">
    <text evidence="4">Belongs to the class I-like SAM-binding methyltransferase superfamily. C5-methyltransferase family.</text>
</comment>
<keyword evidence="7" id="KW-1185">Reference proteome</keyword>
<evidence type="ECO:0000313" key="6">
    <source>
        <dbReference type="EMBL" id="ABO96829.1"/>
    </source>
</evidence>
<accession>A4RZ97</accession>
<dbReference type="HOGENOM" id="CLU_049101_0_0_1"/>
<keyword evidence="2 4" id="KW-0808">Transferase</keyword>
<organism evidence="6 7">
    <name type="scientific">Ostreococcus lucimarinus (strain CCE9901)</name>
    <dbReference type="NCBI Taxonomy" id="436017"/>
    <lineage>
        <taxon>Eukaryota</taxon>
        <taxon>Viridiplantae</taxon>
        <taxon>Chlorophyta</taxon>
        <taxon>Mamiellophyceae</taxon>
        <taxon>Mamiellales</taxon>
        <taxon>Bathycoccaceae</taxon>
        <taxon>Ostreococcus</taxon>
    </lineage>
</organism>
<dbReference type="Pfam" id="PF00145">
    <property type="entry name" value="DNA_methylase"/>
    <property type="match status" value="1"/>
</dbReference>
<evidence type="ECO:0000256" key="4">
    <source>
        <dbReference type="PROSITE-ProRule" id="PRU01016"/>
    </source>
</evidence>
<dbReference type="PRINTS" id="PR00105">
    <property type="entry name" value="C5METTRFRASE"/>
</dbReference>
<protein>
    <submittedName>
        <fullName evidence="6">Uncharacterized protein</fullName>
    </submittedName>
</protein>
<dbReference type="EMBL" id="CP000586">
    <property type="protein sequence ID" value="ABO96829.1"/>
    <property type="molecule type" value="Genomic_DNA"/>
</dbReference>
<dbReference type="PROSITE" id="PS51679">
    <property type="entry name" value="SAM_MT_C5"/>
    <property type="match status" value="1"/>
</dbReference>